<feature type="compositionally biased region" description="Low complexity" evidence="3">
    <location>
        <begin position="79"/>
        <end position="103"/>
    </location>
</feature>
<organism evidence="5 6">
    <name type="scientific">Bionectria ochroleuca</name>
    <name type="common">Gliocladium roseum</name>
    <dbReference type="NCBI Taxonomy" id="29856"/>
    <lineage>
        <taxon>Eukaryota</taxon>
        <taxon>Fungi</taxon>
        <taxon>Dikarya</taxon>
        <taxon>Ascomycota</taxon>
        <taxon>Pezizomycotina</taxon>
        <taxon>Sordariomycetes</taxon>
        <taxon>Hypocreomycetidae</taxon>
        <taxon>Hypocreales</taxon>
        <taxon>Bionectriaceae</taxon>
        <taxon>Clonostachys</taxon>
    </lineage>
</organism>
<dbReference type="InterPro" id="IPR001138">
    <property type="entry name" value="Zn2Cys6_DnaBD"/>
</dbReference>
<evidence type="ECO:0000259" key="4">
    <source>
        <dbReference type="PROSITE" id="PS50048"/>
    </source>
</evidence>
<evidence type="ECO:0000256" key="2">
    <source>
        <dbReference type="ARBA" id="ARBA00023242"/>
    </source>
</evidence>
<dbReference type="PANTHER" id="PTHR47425:SF2">
    <property type="entry name" value="FARB-RELATED"/>
    <property type="match status" value="1"/>
</dbReference>
<comment type="caution">
    <text evidence="5">The sequence shown here is derived from an EMBL/GenBank/DDBJ whole genome shotgun (WGS) entry which is preliminary data.</text>
</comment>
<feature type="domain" description="Zn(2)-C6 fungal-type" evidence="4">
    <location>
        <begin position="18"/>
        <end position="50"/>
    </location>
</feature>
<dbReference type="EMBL" id="CABFNS010000714">
    <property type="protein sequence ID" value="VUC23904.1"/>
    <property type="molecule type" value="Genomic_DNA"/>
</dbReference>
<dbReference type="Pfam" id="PF00172">
    <property type="entry name" value="Zn_clus"/>
    <property type="match status" value="1"/>
</dbReference>
<dbReference type="PROSITE" id="PS50048">
    <property type="entry name" value="ZN2_CY6_FUNGAL_2"/>
    <property type="match status" value="1"/>
</dbReference>
<feature type="compositionally biased region" description="Basic residues" evidence="3">
    <location>
        <begin position="54"/>
        <end position="66"/>
    </location>
</feature>
<dbReference type="CDD" id="cd12148">
    <property type="entry name" value="fungal_TF_MHR"/>
    <property type="match status" value="1"/>
</dbReference>
<dbReference type="SMART" id="SM00906">
    <property type="entry name" value="Fungal_trans"/>
    <property type="match status" value="1"/>
</dbReference>
<dbReference type="InterPro" id="IPR007219">
    <property type="entry name" value="XnlR_reg_dom"/>
</dbReference>
<gene>
    <name evidence="5" type="ORF">CLO192961_LOCUS130542</name>
</gene>
<keyword evidence="1" id="KW-0479">Metal-binding</keyword>
<sequence>MAFPSALDAIARRRAAKACLSCRNRKVRCDVVSGGHPCTNCRLDGVGCTVGKSNRGRKPKVPRRPHQGQEPHGPQTFDSARQQSPSPSPAAPAAAAIPGQQQSVPSSPASHRPPDSDLATHGRTSGVADQHLQTPSSGSSPNPESVVESATRGQPLHPVETWTTRAVEHPFSSTSVTSSSGRDLHCTAQGRQNGLLPPYIRPLPRQLTAVDISYLASKYALHIPDREFVKELLRTYADVVHPFMPVLALESFVSPVLHEAGMGQGKSPVSLLVFQAVMFVSGAFVSADFIRSRGYGGRKAARKAFFGRVRLLYGLDCEPDRLAMLQSLMLMTYWYDRPEDEKDTWYWMGTALSIAQVLGFHRDPALLGVPPRERKLRTRIWWSCVIRDRTMALGLRRPVRIREEDFDTPLPTLDDFDLRPPAPDLAALMGPTSFTDPNLETRTALALMCIELSKLSLLMGRVVHSQYTVVGSIPTCPEGMLKVIVTPRAQTAEGTLGKYDAELEKWVQNLDQRCRYEDHPSMSSRDNTPAKSTLRLHRAILRMLYLTTVMVLHRPHAFQPLQDCAEEHVDAPDETQESGRQRISRVRVTETAVAMTGLVHELECSNQLRHLPHIAISGCLAAAIVHLFNIQSPNGSVQSLSIGRFYQCVQALQRLQVMYAAADYTMNFLGTVLRKTTVNIPGLGFSFPGVDSSHPDSVWGGEEEQAHPRQWQRQQMRPQLSSTTARYALNATDGGSVVDAPCPSAFGAGGNLARPQVPTEGDGVPLPTNFAHGSTSSLGLQHRLTETWHQDDNGIATDLPQVPLWSDYGALFPALFNFDAQANYPVLNTGPVPEPEAEGDWFS</sequence>
<dbReference type="Proteomes" id="UP000766486">
    <property type="component" value="Unassembled WGS sequence"/>
</dbReference>
<dbReference type="InterPro" id="IPR052761">
    <property type="entry name" value="Fungal_Detox/Toxin_TFs"/>
</dbReference>
<protein>
    <recommendedName>
        <fullName evidence="4">Zn(2)-C6 fungal-type domain-containing protein</fullName>
    </recommendedName>
</protein>
<dbReference type="PANTHER" id="PTHR47425">
    <property type="entry name" value="FARB-RELATED"/>
    <property type="match status" value="1"/>
</dbReference>
<keyword evidence="6" id="KW-1185">Reference proteome</keyword>
<reference evidence="5 6" key="1">
    <citation type="submission" date="2019-06" db="EMBL/GenBank/DDBJ databases">
        <authorList>
            <person name="Broberg M."/>
        </authorList>
    </citation>
    <scope>NUCLEOTIDE SEQUENCE [LARGE SCALE GENOMIC DNA]</scope>
</reference>
<dbReference type="CDD" id="cd00067">
    <property type="entry name" value="GAL4"/>
    <property type="match status" value="1"/>
</dbReference>
<name>A0ABY6TYR1_BIOOC</name>
<proteinExistence type="predicted"/>
<dbReference type="SUPFAM" id="SSF57701">
    <property type="entry name" value="Zn2/Cys6 DNA-binding domain"/>
    <property type="match status" value="1"/>
</dbReference>
<dbReference type="SMART" id="SM00066">
    <property type="entry name" value="GAL4"/>
    <property type="match status" value="1"/>
</dbReference>
<dbReference type="Pfam" id="PF04082">
    <property type="entry name" value="Fungal_trans"/>
    <property type="match status" value="1"/>
</dbReference>
<dbReference type="PROSITE" id="PS00463">
    <property type="entry name" value="ZN2_CY6_FUNGAL_1"/>
    <property type="match status" value="1"/>
</dbReference>
<evidence type="ECO:0000256" key="3">
    <source>
        <dbReference type="SAM" id="MobiDB-lite"/>
    </source>
</evidence>
<dbReference type="InterPro" id="IPR036864">
    <property type="entry name" value="Zn2-C6_fun-type_DNA-bd_sf"/>
</dbReference>
<feature type="compositionally biased region" description="Polar residues" evidence="3">
    <location>
        <begin position="131"/>
        <end position="143"/>
    </location>
</feature>
<feature type="region of interest" description="Disordered" evidence="3">
    <location>
        <begin position="49"/>
        <end position="183"/>
    </location>
</feature>
<accession>A0ABY6TYR1</accession>
<evidence type="ECO:0000313" key="5">
    <source>
        <dbReference type="EMBL" id="VUC23904.1"/>
    </source>
</evidence>
<keyword evidence="2" id="KW-0539">Nucleus</keyword>
<evidence type="ECO:0000256" key="1">
    <source>
        <dbReference type="ARBA" id="ARBA00022723"/>
    </source>
</evidence>
<dbReference type="Gene3D" id="4.10.240.10">
    <property type="entry name" value="Zn(2)-C6 fungal-type DNA-binding domain"/>
    <property type="match status" value="1"/>
</dbReference>
<evidence type="ECO:0000313" key="6">
    <source>
        <dbReference type="Proteomes" id="UP000766486"/>
    </source>
</evidence>